<protein>
    <submittedName>
        <fullName evidence="2">Mobile element protein</fullName>
    </submittedName>
</protein>
<dbReference type="AlphaFoldDB" id="X5MHF5"/>
<keyword evidence="3" id="KW-1185">Reference proteome</keyword>
<sequence length="291" mass="33215">MASQLTVRDFFKRFPDDEACLTHIMQVRYGLKHDCRACGVEATFHRMSNRRAYACSHCGDHLYPTAGTIFENTRTPLQLWFYAIYLFVTTRHGVSGKELERSLGVTYKTAWRMGQQIRDLMTKADQFDMLQGHVELDEAYVGGHRPGKRGRGAAGKTIVMGLKERDGRIKAEVIPNVKMPTLRGVVLRNVEEGATVSTDELMSYGLLEGDGYKHGAVKHGAKEWAYYDYRHDALHHTNSVESFWRLFKKSVAGTHIHVSQKYMGRYLGEFTFRANHRQMENAMFDLLIGAV</sequence>
<dbReference type="OrthoDB" id="271821at2"/>
<dbReference type="SMART" id="SM01126">
    <property type="entry name" value="DDE_Tnp_IS1595"/>
    <property type="match status" value="1"/>
</dbReference>
<dbReference type="NCBIfam" id="NF033547">
    <property type="entry name" value="transpos_IS1595"/>
    <property type="match status" value="1"/>
</dbReference>
<dbReference type="HOGENOM" id="CLU_044348_1_2_5"/>
<dbReference type="InterPro" id="IPR024442">
    <property type="entry name" value="Transposase_Zn_ribbon"/>
</dbReference>
<dbReference type="EMBL" id="HG966617">
    <property type="protein sequence ID" value="CDO61149.1"/>
    <property type="molecule type" value="Genomic_DNA"/>
</dbReference>
<evidence type="ECO:0000313" key="3">
    <source>
        <dbReference type="Proteomes" id="UP000032160"/>
    </source>
</evidence>
<dbReference type="InterPro" id="IPR024445">
    <property type="entry name" value="Tnp_ISXO2-like"/>
</dbReference>
<dbReference type="RefSeq" id="WP_043949022.1">
    <property type="nucleotide sequence ID" value="NZ_HG966617.1"/>
</dbReference>
<name>X5MHF5_9HYPH</name>
<dbReference type="InterPro" id="IPR053164">
    <property type="entry name" value="IS1016-like_transposase"/>
</dbReference>
<evidence type="ECO:0000259" key="1">
    <source>
        <dbReference type="SMART" id="SM01126"/>
    </source>
</evidence>
<dbReference type="Pfam" id="PF12760">
    <property type="entry name" value="Zn_ribbon_IS1595"/>
    <property type="match status" value="1"/>
</dbReference>
<evidence type="ECO:0000313" key="2">
    <source>
        <dbReference type="EMBL" id="CDO61149.1"/>
    </source>
</evidence>
<dbReference type="Pfam" id="PF12762">
    <property type="entry name" value="DDE_Tnp_IS1595"/>
    <property type="match status" value="1"/>
</dbReference>
<dbReference type="PANTHER" id="PTHR47163:SF2">
    <property type="entry name" value="SI:DKEY-17M8.2"/>
    <property type="match status" value="1"/>
</dbReference>
<dbReference type="KEGG" id="pect:BN1012_Phect2937"/>
<reference evidence="2 3" key="1">
    <citation type="journal article" date="2014" name="Front. Genet.">
        <title>Genome and metabolic network of "Candidatus Phaeomarinobacter ectocarpi" Ec32, a new candidate genus of Alphaproteobacteria frequently associated with brown algae.</title>
        <authorList>
            <person name="Dittami S.M."/>
            <person name="Barbeyron T."/>
            <person name="Boyen C."/>
            <person name="Cambefort J."/>
            <person name="Collet G."/>
            <person name="Delage L."/>
            <person name="Gobet A."/>
            <person name="Groisillier A."/>
            <person name="Leblanc C."/>
            <person name="Michel G."/>
            <person name="Scornet D."/>
            <person name="Siegel A."/>
            <person name="Tapia J.E."/>
            <person name="Tonon T."/>
        </authorList>
    </citation>
    <scope>NUCLEOTIDE SEQUENCE [LARGE SCALE GENOMIC DNA]</scope>
    <source>
        <strain evidence="2 3">Ec32</strain>
    </source>
</reference>
<dbReference type="STRING" id="1458461.BN1012_Phect2937"/>
<dbReference type="PANTHER" id="PTHR47163">
    <property type="entry name" value="DDE_TNP_IS1595 DOMAIN-CONTAINING PROTEIN"/>
    <property type="match status" value="1"/>
</dbReference>
<organism evidence="2 3">
    <name type="scientific">Candidatus Phaeomarinibacter ectocarpi</name>
    <dbReference type="NCBI Taxonomy" id="1458461"/>
    <lineage>
        <taxon>Bacteria</taxon>
        <taxon>Pseudomonadati</taxon>
        <taxon>Pseudomonadota</taxon>
        <taxon>Alphaproteobacteria</taxon>
        <taxon>Hyphomicrobiales</taxon>
        <taxon>Parvibaculaceae</taxon>
        <taxon>Candidatus Phaeomarinibacter</taxon>
    </lineage>
</organism>
<proteinExistence type="predicted"/>
<dbReference type="PATRIC" id="fig|1458461.3.peg.2943"/>
<dbReference type="Proteomes" id="UP000032160">
    <property type="component" value="Chromosome I"/>
</dbReference>
<gene>
    <name evidence="2" type="ORF">BN1012_Phect2937</name>
</gene>
<feature type="domain" description="ISXO2-like transposase" evidence="1">
    <location>
        <begin position="129"/>
        <end position="275"/>
    </location>
</feature>
<accession>X5MHF5</accession>